<dbReference type="PANTHER" id="PTHR22650">
    <property type="entry name" value="GLYCOPROTEIN IB BETA"/>
    <property type="match status" value="1"/>
</dbReference>
<dbReference type="OrthoDB" id="676979at2759"/>
<keyword evidence="7 12" id="KW-1133">Transmembrane helix</keyword>
<evidence type="ECO:0000259" key="14">
    <source>
        <dbReference type="SMART" id="SM00082"/>
    </source>
</evidence>
<dbReference type="SMART" id="SM00082">
    <property type="entry name" value="LRRCT"/>
    <property type="match status" value="1"/>
</dbReference>
<keyword evidence="4" id="KW-0356">Hemostasis</keyword>
<dbReference type="PANTHER" id="PTHR22650:SF7">
    <property type="entry name" value="PLATELET GLYCOPROTEIN IB BETA CHAIN"/>
    <property type="match status" value="1"/>
</dbReference>
<evidence type="ECO:0000256" key="8">
    <source>
        <dbReference type="ARBA" id="ARBA00023084"/>
    </source>
</evidence>
<evidence type="ECO:0000313" key="16">
    <source>
        <dbReference type="Proteomes" id="UP000829720"/>
    </source>
</evidence>
<evidence type="ECO:0000256" key="6">
    <source>
        <dbReference type="ARBA" id="ARBA00022889"/>
    </source>
</evidence>
<evidence type="ECO:0000256" key="5">
    <source>
        <dbReference type="ARBA" id="ARBA00022729"/>
    </source>
</evidence>
<evidence type="ECO:0000256" key="11">
    <source>
        <dbReference type="SAM" id="MobiDB-lite"/>
    </source>
</evidence>
<accession>A0A8T3DVI0</accession>
<name>A0A8T3DVI0_9TELE</name>
<dbReference type="EMBL" id="JAERUA010000004">
    <property type="protein sequence ID" value="KAI1901103.1"/>
    <property type="molecule type" value="Genomic_DNA"/>
</dbReference>
<evidence type="ECO:0000256" key="9">
    <source>
        <dbReference type="ARBA" id="ARBA00023136"/>
    </source>
</evidence>
<keyword evidence="2" id="KW-0433">Leucine-rich repeat</keyword>
<evidence type="ECO:0000256" key="1">
    <source>
        <dbReference type="ARBA" id="ARBA00004479"/>
    </source>
</evidence>
<dbReference type="SUPFAM" id="SSF52058">
    <property type="entry name" value="L domain-like"/>
    <property type="match status" value="1"/>
</dbReference>
<dbReference type="AlphaFoldDB" id="A0A8T3DVI0"/>
<dbReference type="Gene3D" id="3.80.10.10">
    <property type="entry name" value="Ribonuclease Inhibitor"/>
    <property type="match status" value="1"/>
</dbReference>
<dbReference type="SMART" id="SM00013">
    <property type="entry name" value="LRRNT"/>
    <property type="match status" value="1"/>
</dbReference>
<dbReference type="InterPro" id="IPR032675">
    <property type="entry name" value="LRR_dom_sf"/>
</dbReference>
<sequence>MPCPYCHSFVLDKLSLLSVLGSRHPPSSIWRSCSRGDIHSHEQQLLRRPESTHNMRGLQLRLLQLLCLLRPLLASEGCPSLCSCSAGTVTCSGRRLTSASLPTAFPPDTTRILLHDNQLTALPNGLLDGLSKLRSVSLHGNPWVCDCGVLYLRSWMLRQHNLDAFRNVTCSSPPGLRGRLVMYLVEEEVLDSCQYWYCNLALASQVCLFLLILAQAAVLAFLIYFLRRYEKLSREARRTTEESFAGGDTENDYTMLKDRSA</sequence>
<gene>
    <name evidence="15" type="ORF">AGOR_G00056750</name>
</gene>
<dbReference type="Proteomes" id="UP000829720">
    <property type="component" value="Unassembled WGS sequence"/>
</dbReference>
<dbReference type="InterPro" id="IPR000483">
    <property type="entry name" value="Cys-rich_flank_reg_C"/>
</dbReference>
<dbReference type="InterPro" id="IPR000372">
    <property type="entry name" value="LRRNT"/>
</dbReference>
<evidence type="ECO:0000313" key="15">
    <source>
        <dbReference type="EMBL" id="KAI1901103.1"/>
    </source>
</evidence>
<comment type="subcellular location">
    <subcellularLocation>
        <location evidence="1">Membrane</location>
        <topology evidence="1">Single-pass type I membrane protein</topology>
    </subcellularLocation>
</comment>
<dbReference type="GO" id="GO:0007155">
    <property type="term" value="P:cell adhesion"/>
    <property type="evidence" value="ECO:0007669"/>
    <property type="project" value="UniProtKB-KW"/>
</dbReference>
<keyword evidence="8" id="KW-0094">Blood coagulation</keyword>
<organism evidence="15 16">
    <name type="scientific">Albula goreensis</name>
    <dbReference type="NCBI Taxonomy" id="1534307"/>
    <lineage>
        <taxon>Eukaryota</taxon>
        <taxon>Metazoa</taxon>
        <taxon>Chordata</taxon>
        <taxon>Craniata</taxon>
        <taxon>Vertebrata</taxon>
        <taxon>Euteleostomi</taxon>
        <taxon>Actinopterygii</taxon>
        <taxon>Neopterygii</taxon>
        <taxon>Teleostei</taxon>
        <taxon>Albuliformes</taxon>
        <taxon>Albulidae</taxon>
        <taxon>Albula</taxon>
    </lineage>
</organism>
<keyword evidence="6" id="KW-0130">Cell adhesion</keyword>
<comment type="caution">
    <text evidence="15">The sequence shown here is derived from an EMBL/GenBank/DDBJ whole genome shotgun (WGS) entry which is preliminary data.</text>
</comment>
<dbReference type="GO" id="GO:0016020">
    <property type="term" value="C:membrane"/>
    <property type="evidence" value="ECO:0007669"/>
    <property type="project" value="UniProtKB-SubCell"/>
</dbReference>
<evidence type="ECO:0000256" key="12">
    <source>
        <dbReference type="SAM" id="Phobius"/>
    </source>
</evidence>
<evidence type="ECO:0000256" key="2">
    <source>
        <dbReference type="ARBA" id="ARBA00022614"/>
    </source>
</evidence>
<feature type="region of interest" description="Disordered" evidence="11">
    <location>
        <begin position="240"/>
        <end position="261"/>
    </location>
</feature>
<keyword evidence="5" id="KW-0732">Signal</keyword>
<evidence type="ECO:0000256" key="3">
    <source>
        <dbReference type="ARBA" id="ARBA00022692"/>
    </source>
</evidence>
<protein>
    <recommendedName>
        <fullName evidence="17">Glycoprotein Ib platelet subunit beta</fullName>
    </recommendedName>
</protein>
<keyword evidence="9 12" id="KW-0472">Membrane</keyword>
<keyword evidence="16" id="KW-1185">Reference proteome</keyword>
<feature type="transmembrane region" description="Helical" evidence="12">
    <location>
        <begin position="202"/>
        <end position="226"/>
    </location>
</feature>
<keyword evidence="10" id="KW-1015">Disulfide bond</keyword>
<evidence type="ECO:0000256" key="7">
    <source>
        <dbReference type="ARBA" id="ARBA00022989"/>
    </source>
</evidence>
<keyword evidence="3 12" id="KW-0812">Transmembrane</keyword>
<reference evidence="15" key="1">
    <citation type="submission" date="2021-01" db="EMBL/GenBank/DDBJ databases">
        <authorList>
            <person name="Zahm M."/>
            <person name="Roques C."/>
            <person name="Cabau C."/>
            <person name="Klopp C."/>
            <person name="Donnadieu C."/>
            <person name="Jouanno E."/>
            <person name="Lampietro C."/>
            <person name="Louis A."/>
            <person name="Herpin A."/>
            <person name="Echchiki A."/>
            <person name="Berthelot C."/>
            <person name="Parey E."/>
            <person name="Roest-Crollius H."/>
            <person name="Braasch I."/>
            <person name="Postlethwait J."/>
            <person name="Bobe J."/>
            <person name="Montfort J."/>
            <person name="Bouchez O."/>
            <person name="Begum T."/>
            <person name="Mejri S."/>
            <person name="Adams A."/>
            <person name="Chen W.-J."/>
            <person name="Guiguen Y."/>
        </authorList>
    </citation>
    <scope>NUCLEOTIDE SEQUENCE</scope>
    <source>
        <tissue evidence="15">Blood</tissue>
    </source>
</reference>
<proteinExistence type="predicted"/>
<dbReference type="InterPro" id="IPR052313">
    <property type="entry name" value="GPIb-IX-V_Complex"/>
</dbReference>
<evidence type="ECO:0000256" key="4">
    <source>
        <dbReference type="ARBA" id="ARBA00022696"/>
    </source>
</evidence>
<evidence type="ECO:0008006" key="17">
    <source>
        <dbReference type="Google" id="ProtNLM"/>
    </source>
</evidence>
<evidence type="ECO:0000256" key="10">
    <source>
        <dbReference type="ARBA" id="ARBA00023157"/>
    </source>
</evidence>
<feature type="domain" description="LRRNT" evidence="13">
    <location>
        <begin position="77"/>
        <end position="111"/>
    </location>
</feature>
<evidence type="ECO:0000259" key="13">
    <source>
        <dbReference type="SMART" id="SM00013"/>
    </source>
</evidence>
<feature type="domain" description="LRRCT" evidence="14">
    <location>
        <begin position="141"/>
        <end position="194"/>
    </location>
</feature>
<dbReference type="GO" id="GO:0007596">
    <property type="term" value="P:blood coagulation"/>
    <property type="evidence" value="ECO:0007669"/>
    <property type="project" value="UniProtKB-KW"/>
</dbReference>